<dbReference type="HOGENOM" id="CLU_005746_8_3_1"/>
<dbReference type="Pfam" id="PF00520">
    <property type="entry name" value="Ion_trans"/>
    <property type="match status" value="1"/>
</dbReference>
<dbReference type="SUPFAM" id="SSF48403">
    <property type="entry name" value="Ankyrin repeat"/>
    <property type="match status" value="1"/>
</dbReference>
<gene>
    <name evidence="17" type="ORF">AMTR_s00042p00201380</name>
</gene>
<evidence type="ECO:0000313" key="18">
    <source>
        <dbReference type="Proteomes" id="UP000017836"/>
    </source>
</evidence>
<dbReference type="CDD" id="cd00038">
    <property type="entry name" value="CAP_ED"/>
    <property type="match status" value="1"/>
</dbReference>
<keyword evidence="10 14" id="KW-0406">Ion transport</keyword>
<keyword evidence="4 14" id="KW-0633">Potassium transport</keyword>
<evidence type="ECO:0000256" key="6">
    <source>
        <dbReference type="ARBA" id="ARBA00022826"/>
    </source>
</evidence>
<dbReference type="Proteomes" id="UP000017836">
    <property type="component" value="Unassembled WGS sequence"/>
</dbReference>
<feature type="transmembrane region" description="Helical" evidence="14">
    <location>
        <begin position="189"/>
        <end position="214"/>
    </location>
</feature>
<dbReference type="InterPro" id="IPR036770">
    <property type="entry name" value="Ankyrin_rpt-contain_sf"/>
</dbReference>
<dbReference type="SMART" id="SM00100">
    <property type="entry name" value="cNMP"/>
    <property type="match status" value="1"/>
</dbReference>
<evidence type="ECO:0000313" key="17">
    <source>
        <dbReference type="EMBL" id="ERN03604.1"/>
    </source>
</evidence>
<keyword evidence="6 14" id="KW-0631">Potassium channel</keyword>
<feature type="domain" description="KHA" evidence="16">
    <location>
        <begin position="784"/>
        <end position="852"/>
    </location>
</feature>
<dbReference type="Gene3D" id="2.60.120.10">
    <property type="entry name" value="Jelly Rolls"/>
    <property type="match status" value="1"/>
</dbReference>
<dbReference type="InterPro" id="IPR045319">
    <property type="entry name" value="KAT/AKT"/>
</dbReference>
<dbReference type="STRING" id="13333.W1P7E8"/>
<dbReference type="EMBL" id="KI394353">
    <property type="protein sequence ID" value="ERN03604.1"/>
    <property type="molecule type" value="Genomic_DNA"/>
</dbReference>
<dbReference type="eggNOG" id="KOG0498">
    <property type="taxonomic scope" value="Eukaryota"/>
</dbReference>
<dbReference type="OrthoDB" id="426293at2759"/>
<evidence type="ECO:0000256" key="10">
    <source>
        <dbReference type="ARBA" id="ARBA00023065"/>
    </source>
</evidence>
<dbReference type="GO" id="GO:0005249">
    <property type="term" value="F:voltage-gated potassium channel activity"/>
    <property type="evidence" value="ECO:0007669"/>
    <property type="project" value="UniProtKB-UniRule"/>
</dbReference>
<dbReference type="OMA" id="KRVTFQN"/>
<keyword evidence="3 14" id="KW-0813">Transport</keyword>
<dbReference type="FunFam" id="1.10.287.70:FF:000123">
    <property type="entry name" value="Potassium channel KAT3"/>
    <property type="match status" value="1"/>
</dbReference>
<comment type="domain">
    <text evidence="14">The KHA domain (rich in hydrophobic and acidic residues) present in the C-terminal part is likely to be important for tetramerization.</text>
</comment>
<dbReference type="Gramene" id="ERN03604">
    <property type="protein sequence ID" value="ERN03604"/>
    <property type="gene ID" value="AMTR_s00042p00201380"/>
</dbReference>
<accession>W1P7E8</accession>
<keyword evidence="9 14" id="KW-1133">Transmembrane helix</keyword>
<sequence>MGHYVCGTGLFESDRISREGSHYSLSSGFLPSLGARSNRMVKLRKFIVSPYDRRYRAWETFLIVLVVYSAWVSPFELGFMTKAEGGLLVADNVVNGFFAIDILLTFFVAFLDRRTYLLVDEPKMIAFRYISTWFAFDVASTIPFELFASRLFRISPLASGILNMLRLWRLRRVSALFARLEKDIRFNYFWTRCAKLVCVTLFAVHCAGCFYYLLAARYYDWRRTWIGASIPNFKEKSLWIRYVTSMYWSITTLTTVGYGDLHPENTREMVFDTFYMLFNLGLTAYLIGNMTNLVVHGTSRTRKFRDTVQAASSFAQRNQLPLRLEDQMLSHLCLKFRTEGLQQQETLESLPKAIRSGISNYLFYALVDKVYLFQGVSNDFLFQLVSEMKAEYFPPREDVILHNEAPTDFYILVTGAVDLMEYKDGSLRVVGEAQMGDVFGEIGVLCYRPQTFTVRTKRLCQLLRLNRTSLMNIVQSNVEDGTIIMRNLLQHMRDMKDPSTEDVMIETESMLARGRTDLPFGVCSVASAGDDKLLEQLLQQGLDANETDHCGRTALHLAAAKGFKECVRLLLDQGADPNIKDFEGRVPLWEAMLGGHEEVKTLMFEKGARLNQSDAGLYACMAVEKNCLDTLDAIIHHGGNPALPAPLTGSTALHTAVSEGNVEAVKALLNLGADFDKPDLIGWTPRALADQQGHDEIKVLFQNVSENVDLASAIRPNVNFENVKKIHSEPFIRKYMPENGVGSSMPRRRRTNNYQNSLFGVMYGGDRMIGFWDTPGNVERLRRRVTIHGVEKERGSGKLILLPDSIAELLRIGGEKFGFSPTKVVNSEDAEVEDIEAVRDGDHLFLVRGGDG</sequence>
<dbReference type="InterPro" id="IPR002110">
    <property type="entry name" value="Ankyrin_rpt"/>
</dbReference>
<keyword evidence="13" id="KW-0040">ANK repeat</keyword>
<dbReference type="Gene3D" id="1.10.287.70">
    <property type="match status" value="1"/>
</dbReference>
<comment type="caution">
    <text evidence="14">Lacks conserved residue(s) required for the propagation of feature annotation.</text>
</comment>
<dbReference type="Gene3D" id="1.25.40.20">
    <property type="entry name" value="Ankyrin repeat-containing domain"/>
    <property type="match status" value="1"/>
</dbReference>
<keyword evidence="11 14" id="KW-0472">Membrane</keyword>
<keyword evidence="5 14" id="KW-0812">Transmembrane</keyword>
<dbReference type="AlphaFoldDB" id="W1P7E8"/>
<dbReference type="SMART" id="SM00248">
    <property type="entry name" value="ANK"/>
    <property type="match status" value="4"/>
</dbReference>
<proteinExistence type="inferred from homology"/>
<comment type="domain">
    <text evidence="14">The segment S4 is probably the voltage-sensor and is characterized by a series of positively charged amino acids. The pore-forming region H5 is enclosed by the transmembrane segments S5 and S6 in the Shaker-type (1P/6TM) and contains the GYGD signature motif which seems to be involved in potassium selectivity.</text>
</comment>
<evidence type="ECO:0000256" key="9">
    <source>
        <dbReference type="ARBA" id="ARBA00022989"/>
    </source>
</evidence>
<dbReference type="PROSITE" id="PS51490">
    <property type="entry name" value="KHA"/>
    <property type="match status" value="1"/>
</dbReference>
<feature type="transmembrane region" description="Helical" evidence="14">
    <location>
        <begin position="274"/>
        <end position="295"/>
    </location>
</feature>
<dbReference type="PANTHER" id="PTHR45743">
    <property type="entry name" value="POTASSIUM CHANNEL AKT1"/>
    <property type="match status" value="1"/>
</dbReference>
<dbReference type="SUPFAM" id="SSF81324">
    <property type="entry name" value="Voltage-gated potassium channels"/>
    <property type="match status" value="1"/>
</dbReference>
<name>W1P7E8_AMBTC</name>
<reference evidence="18" key="1">
    <citation type="journal article" date="2013" name="Science">
        <title>The Amborella genome and the evolution of flowering plants.</title>
        <authorList>
            <consortium name="Amborella Genome Project"/>
        </authorList>
    </citation>
    <scope>NUCLEOTIDE SEQUENCE [LARGE SCALE GENOMIC DNA]</scope>
</reference>
<evidence type="ECO:0000256" key="3">
    <source>
        <dbReference type="ARBA" id="ARBA00022448"/>
    </source>
</evidence>
<dbReference type="PROSITE" id="PS50042">
    <property type="entry name" value="CNMP_BINDING_3"/>
    <property type="match status" value="1"/>
</dbReference>
<dbReference type="Pfam" id="PF00027">
    <property type="entry name" value="cNMP_binding"/>
    <property type="match status" value="1"/>
</dbReference>
<protein>
    <recommendedName>
        <fullName evidence="14">Potassium channel</fullName>
    </recommendedName>
</protein>
<dbReference type="FunFam" id="2.60.120.10:FF:000074">
    <property type="entry name" value="Potassium channel KAT2"/>
    <property type="match status" value="1"/>
</dbReference>
<keyword evidence="7 14" id="KW-0851">Voltage-gated channel</keyword>
<evidence type="ECO:0000256" key="5">
    <source>
        <dbReference type="ARBA" id="ARBA00022692"/>
    </source>
</evidence>
<dbReference type="SUPFAM" id="SSF51206">
    <property type="entry name" value="cAMP-binding domain-like"/>
    <property type="match status" value="1"/>
</dbReference>
<feature type="transmembrane region" description="Helical" evidence="14">
    <location>
        <begin position="93"/>
        <end position="113"/>
    </location>
</feature>
<dbReference type="Pfam" id="PF11834">
    <property type="entry name" value="KHA"/>
    <property type="match status" value="1"/>
</dbReference>
<dbReference type="InterPro" id="IPR021789">
    <property type="entry name" value="KHA_dom"/>
</dbReference>
<feature type="domain" description="Cyclic nucleotide-binding" evidence="15">
    <location>
        <begin position="372"/>
        <end position="491"/>
    </location>
</feature>
<evidence type="ECO:0000256" key="12">
    <source>
        <dbReference type="ARBA" id="ARBA00023303"/>
    </source>
</evidence>
<comment type="similarity">
    <text evidence="2 14">Belongs to the potassium channel family. Plant (TC 1.A.1.4) subfamily.</text>
</comment>
<keyword evidence="12 14" id="KW-0407">Ion channel</keyword>
<dbReference type="PROSITE" id="PS50297">
    <property type="entry name" value="ANK_REP_REGION"/>
    <property type="match status" value="2"/>
</dbReference>
<evidence type="ECO:0000256" key="2">
    <source>
        <dbReference type="ARBA" id="ARBA00007929"/>
    </source>
</evidence>
<dbReference type="InterPro" id="IPR018490">
    <property type="entry name" value="cNMP-bd_dom_sf"/>
</dbReference>
<dbReference type="GO" id="GO:0034702">
    <property type="term" value="C:monoatomic ion channel complex"/>
    <property type="evidence" value="ECO:0007669"/>
    <property type="project" value="UniProtKB-KW"/>
</dbReference>
<evidence type="ECO:0000256" key="13">
    <source>
        <dbReference type="PROSITE-ProRule" id="PRU00023"/>
    </source>
</evidence>
<keyword evidence="18" id="KW-1185">Reference proteome</keyword>
<comment type="function">
    <text evidence="14">Potassium channel.</text>
</comment>
<feature type="repeat" description="ANK" evidence="13">
    <location>
        <begin position="583"/>
        <end position="615"/>
    </location>
</feature>
<evidence type="ECO:0000256" key="14">
    <source>
        <dbReference type="RuleBase" id="RU369015"/>
    </source>
</evidence>
<dbReference type="PANTHER" id="PTHR45743:SF2">
    <property type="entry name" value="POTASSIUM CHANNEL AKT1"/>
    <property type="match status" value="1"/>
</dbReference>
<feature type="transmembrane region" description="Helical" evidence="14">
    <location>
        <begin position="55"/>
        <end position="73"/>
    </location>
</feature>
<dbReference type="InterPro" id="IPR000595">
    <property type="entry name" value="cNMP-bd_dom"/>
</dbReference>
<comment type="subunit">
    <text evidence="14">The potassium channel is composed of a homo- or heterotetrameric complex of pore-forming subunits.</text>
</comment>
<dbReference type="PROSITE" id="PS50088">
    <property type="entry name" value="ANK_REPEAT"/>
    <property type="match status" value="3"/>
</dbReference>
<evidence type="ECO:0000259" key="15">
    <source>
        <dbReference type="PROSITE" id="PS50042"/>
    </source>
</evidence>
<dbReference type="InterPro" id="IPR014710">
    <property type="entry name" value="RmlC-like_jellyroll"/>
</dbReference>
<evidence type="ECO:0000256" key="4">
    <source>
        <dbReference type="ARBA" id="ARBA00022538"/>
    </source>
</evidence>
<dbReference type="PRINTS" id="PR01463">
    <property type="entry name" value="EAGCHANLFMLY"/>
</dbReference>
<feature type="transmembrane region" description="Helical" evidence="14">
    <location>
        <begin position="125"/>
        <end position="144"/>
    </location>
</feature>
<keyword evidence="8 14" id="KW-0630">Potassium</keyword>
<dbReference type="Pfam" id="PF12796">
    <property type="entry name" value="Ank_2"/>
    <property type="match status" value="2"/>
</dbReference>
<dbReference type="InterPro" id="IPR003938">
    <property type="entry name" value="K_chnl_volt-dep_EAG/ELK/ERG"/>
</dbReference>
<evidence type="ECO:0000259" key="16">
    <source>
        <dbReference type="PROSITE" id="PS51490"/>
    </source>
</evidence>
<dbReference type="InterPro" id="IPR005821">
    <property type="entry name" value="Ion_trans_dom"/>
</dbReference>
<evidence type="ECO:0000256" key="8">
    <source>
        <dbReference type="ARBA" id="ARBA00022958"/>
    </source>
</evidence>
<comment type="subcellular location">
    <subcellularLocation>
        <location evidence="1 14">Membrane</location>
        <topology evidence="1 14">Multi-pass membrane protein</topology>
    </subcellularLocation>
</comment>
<feature type="repeat" description="ANK" evidence="13">
    <location>
        <begin position="648"/>
        <end position="680"/>
    </location>
</feature>
<evidence type="ECO:0000256" key="7">
    <source>
        <dbReference type="ARBA" id="ARBA00022882"/>
    </source>
</evidence>
<evidence type="ECO:0000256" key="11">
    <source>
        <dbReference type="ARBA" id="ARBA00023136"/>
    </source>
</evidence>
<organism evidence="17 18">
    <name type="scientific">Amborella trichopoda</name>
    <dbReference type="NCBI Taxonomy" id="13333"/>
    <lineage>
        <taxon>Eukaryota</taxon>
        <taxon>Viridiplantae</taxon>
        <taxon>Streptophyta</taxon>
        <taxon>Embryophyta</taxon>
        <taxon>Tracheophyta</taxon>
        <taxon>Spermatophyta</taxon>
        <taxon>Magnoliopsida</taxon>
        <taxon>Amborellales</taxon>
        <taxon>Amborellaceae</taxon>
        <taxon>Amborella</taxon>
    </lineage>
</organism>
<feature type="repeat" description="ANK" evidence="13">
    <location>
        <begin position="550"/>
        <end position="582"/>
    </location>
</feature>
<evidence type="ECO:0000256" key="1">
    <source>
        <dbReference type="ARBA" id="ARBA00004141"/>
    </source>
</evidence>